<dbReference type="Pfam" id="PF11127">
    <property type="entry name" value="YgaP-like_TM"/>
    <property type="match status" value="1"/>
</dbReference>
<dbReference type="Pfam" id="PF03364">
    <property type="entry name" value="Polyketide_cyc"/>
    <property type="match status" value="1"/>
</dbReference>
<dbReference type="InterPro" id="IPR005031">
    <property type="entry name" value="COQ10_START"/>
</dbReference>
<dbReference type="InterPro" id="IPR023393">
    <property type="entry name" value="START-like_dom_sf"/>
</dbReference>
<sequence>MSRKFAKNVSTSERIVSVALGSYLLYQSLRTIRHRPFIKLGTAGYLLARGIGGYCPVNRWMGKKGTHNPAINIQTIVTVNKPRFEVYGYWRKLSNLPNFMAHLLKVEELSDKRSHWLARMPGTSGTIEWEAEIVKDEPGYLIGWQSVSGSPVENAGKVQLYDAPGRLGTEVRVVFSYHPPAGGLGTGVAKLLNPFFKRVIEEEIRNFKRVMEADLVSPNASST</sequence>
<dbReference type="EMBL" id="BMER01000007">
    <property type="protein sequence ID" value="GGH04128.1"/>
    <property type="molecule type" value="Genomic_DNA"/>
</dbReference>
<comment type="similarity">
    <text evidence="1">Belongs to the ribosome association toxin RatA family.</text>
</comment>
<evidence type="ECO:0000313" key="4">
    <source>
        <dbReference type="EMBL" id="GGH04128.1"/>
    </source>
</evidence>
<dbReference type="InterPro" id="IPR021309">
    <property type="entry name" value="YgaP-like_TM"/>
</dbReference>
<evidence type="ECO:0000259" key="2">
    <source>
        <dbReference type="Pfam" id="PF03364"/>
    </source>
</evidence>
<dbReference type="PANTHER" id="PTHR33824">
    <property type="entry name" value="POLYKETIDE CYCLASE/DEHYDRASE AND LIPID TRANSPORT SUPERFAMILY PROTEIN"/>
    <property type="match status" value="1"/>
</dbReference>
<comment type="caution">
    <text evidence="4">The sequence shown here is derived from an EMBL/GenBank/DDBJ whole genome shotgun (WGS) entry which is preliminary data.</text>
</comment>
<name>A0A917MFU9_9SPHI</name>
<organism evidence="4 5">
    <name type="scientific">Parapedobacter pyrenivorans</name>
    <dbReference type="NCBI Taxonomy" id="1305674"/>
    <lineage>
        <taxon>Bacteria</taxon>
        <taxon>Pseudomonadati</taxon>
        <taxon>Bacteroidota</taxon>
        <taxon>Sphingobacteriia</taxon>
        <taxon>Sphingobacteriales</taxon>
        <taxon>Sphingobacteriaceae</taxon>
        <taxon>Parapedobacter</taxon>
    </lineage>
</organism>
<evidence type="ECO:0000313" key="5">
    <source>
        <dbReference type="Proteomes" id="UP000660862"/>
    </source>
</evidence>
<accession>A0A917MFU9</accession>
<dbReference type="RefSeq" id="WP_188508438.1">
    <property type="nucleotide sequence ID" value="NZ_BMER01000007.1"/>
</dbReference>
<keyword evidence="5" id="KW-1185">Reference proteome</keyword>
<feature type="domain" description="Inner membrane protein YgaP-like transmembrane" evidence="3">
    <location>
        <begin position="7"/>
        <end position="65"/>
    </location>
</feature>
<dbReference type="Gene3D" id="3.30.530.20">
    <property type="match status" value="1"/>
</dbReference>
<dbReference type="Proteomes" id="UP000660862">
    <property type="component" value="Unassembled WGS sequence"/>
</dbReference>
<evidence type="ECO:0000259" key="3">
    <source>
        <dbReference type="Pfam" id="PF11127"/>
    </source>
</evidence>
<protein>
    <submittedName>
        <fullName evidence="4">Cyclase</fullName>
    </submittedName>
</protein>
<proteinExistence type="inferred from homology"/>
<gene>
    <name evidence="4" type="ORF">GCM10007415_45460</name>
</gene>
<dbReference type="CDD" id="cd07817">
    <property type="entry name" value="SRPBCC_8"/>
    <property type="match status" value="1"/>
</dbReference>
<dbReference type="PANTHER" id="PTHR33824:SF7">
    <property type="entry name" value="POLYKETIDE CYCLASE_DEHYDRASE AND LIPID TRANSPORT SUPERFAMILY PROTEIN"/>
    <property type="match status" value="1"/>
</dbReference>
<dbReference type="AlphaFoldDB" id="A0A917MFU9"/>
<feature type="domain" description="Coenzyme Q-binding protein COQ10 START" evidence="2">
    <location>
        <begin position="81"/>
        <end position="208"/>
    </location>
</feature>
<reference evidence="4" key="2">
    <citation type="submission" date="2020-09" db="EMBL/GenBank/DDBJ databases">
        <authorList>
            <person name="Sun Q."/>
            <person name="Zhou Y."/>
        </authorList>
    </citation>
    <scope>NUCLEOTIDE SEQUENCE</scope>
    <source>
        <strain evidence="4">CGMCC 1.12195</strain>
    </source>
</reference>
<dbReference type="SUPFAM" id="SSF55961">
    <property type="entry name" value="Bet v1-like"/>
    <property type="match status" value="1"/>
</dbReference>
<dbReference type="InterPro" id="IPR047137">
    <property type="entry name" value="ORF3"/>
</dbReference>
<evidence type="ECO:0000256" key="1">
    <source>
        <dbReference type="ARBA" id="ARBA00008918"/>
    </source>
</evidence>
<reference evidence="4" key="1">
    <citation type="journal article" date="2014" name="Int. J. Syst. Evol. Microbiol.">
        <title>Complete genome sequence of Corynebacterium casei LMG S-19264T (=DSM 44701T), isolated from a smear-ripened cheese.</title>
        <authorList>
            <consortium name="US DOE Joint Genome Institute (JGI-PGF)"/>
            <person name="Walter F."/>
            <person name="Albersmeier A."/>
            <person name="Kalinowski J."/>
            <person name="Ruckert C."/>
        </authorList>
    </citation>
    <scope>NUCLEOTIDE SEQUENCE</scope>
    <source>
        <strain evidence="4">CGMCC 1.12195</strain>
    </source>
</reference>